<dbReference type="Proteomes" id="UP000193920">
    <property type="component" value="Unassembled WGS sequence"/>
</dbReference>
<evidence type="ECO:0000256" key="1">
    <source>
        <dbReference type="SAM" id="SignalP"/>
    </source>
</evidence>
<organism evidence="2 3">
    <name type="scientific">Neocallimastix californiae</name>
    <dbReference type="NCBI Taxonomy" id="1754190"/>
    <lineage>
        <taxon>Eukaryota</taxon>
        <taxon>Fungi</taxon>
        <taxon>Fungi incertae sedis</taxon>
        <taxon>Chytridiomycota</taxon>
        <taxon>Chytridiomycota incertae sedis</taxon>
        <taxon>Neocallimastigomycetes</taxon>
        <taxon>Neocallimastigales</taxon>
        <taxon>Neocallimastigaceae</taxon>
        <taxon>Neocallimastix</taxon>
    </lineage>
</organism>
<comment type="caution">
    <text evidence="2">The sequence shown here is derived from an EMBL/GenBank/DDBJ whole genome shotgun (WGS) entry which is preliminary data.</text>
</comment>
<reference evidence="2 3" key="1">
    <citation type="submission" date="2016-08" db="EMBL/GenBank/DDBJ databases">
        <title>A Parts List for Fungal Cellulosomes Revealed by Comparative Genomics.</title>
        <authorList>
            <consortium name="DOE Joint Genome Institute"/>
            <person name="Haitjema C.H."/>
            <person name="Gilmore S.P."/>
            <person name="Henske J.K."/>
            <person name="Solomon K.V."/>
            <person name="De Groot R."/>
            <person name="Kuo A."/>
            <person name="Mondo S.J."/>
            <person name="Salamov A.A."/>
            <person name="Labutti K."/>
            <person name="Zhao Z."/>
            <person name="Chiniquy J."/>
            <person name="Barry K."/>
            <person name="Brewer H.M."/>
            <person name="Purvine S.O."/>
            <person name="Wright A.T."/>
            <person name="Boxma B."/>
            <person name="Van Alen T."/>
            <person name="Hackstein J.H."/>
            <person name="Baker S.E."/>
            <person name="Grigoriev I.V."/>
            <person name="O'Malley M.A."/>
        </authorList>
    </citation>
    <scope>NUCLEOTIDE SEQUENCE [LARGE SCALE GENOMIC DNA]</scope>
    <source>
        <strain evidence="2 3">G1</strain>
    </source>
</reference>
<evidence type="ECO:0000313" key="2">
    <source>
        <dbReference type="EMBL" id="ORY35294.1"/>
    </source>
</evidence>
<evidence type="ECO:0000313" key="3">
    <source>
        <dbReference type="Proteomes" id="UP000193920"/>
    </source>
</evidence>
<accession>A0A1Y2BKJ7</accession>
<dbReference type="PROSITE" id="PS51257">
    <property type="entry name" value="PROKAR_LIPOPROTEIN"/>
    <property type="match status" value="1"/>
</dbReference>
<protein>
    <recommendedName>
        <fullName evidence="4">Scaffoldin</fullName>
    </recommendedName>
</protein>
<keyword evidence="3" id="KW-1185">Reference proteome</keyword>
<evidence type="ECO:0008006" key="4">
    <source>
        <dbReference type="Google" id="ProtNLM"/>
    </source>
</evidence>
<feature type="signal peptide" evidence="1">
    <location>
        <begin position="1"/>
        <end position="23"/>
    </location>
</feature>
<dbReference type="EMBL" id="MCOG01000152">
    <property type="protein sequence ID" value="ORY35294.1"/>
    <property type="molecule type" value="Genomic_DNA"/>
</dbReference>
<name>A0A1Y2BKJ7_9FUNG</name>
<keyword evidence="1" id="KW-0732">Signal</keyword>
<feature type="chain" id="PRO_5012801974" description="Scaffoldin" evidence="1">
    <location>
        <begin position="24"/>
        <end position="1624"/>
    </location>
</feature>
<sequence length="1624" mass="172033">MFCKKKFLSLIGLLILGCKSVKSAVVELPACTGTDMDQAQANGDITTYCISSDIIYGVTATDATSYVKKLTDAPGIHVFIKTSDDATSEVDLYDESVSIASGDVAKLALYNCNGSKCEAAYGYVKIGTAYYSVTTGVGPATVTTNDSQVGVLKADKKVKSTDNGDIPFSSDDSLRYYKLDGTVDGSNPFTKTTTGNVIIEAGRFAIVTNTITKALLTCTTTQAGYSGTFSTADTHCIYNNAIYEIDTSNTAKNKLEAGIYAFAIDNNGVAAAVNLGGTDTSTVANIALYQCSGEDVTCTKTYGYIYTGGEGGSTPTYINVDASGTTAAAETTTCSDANHIGKLHTDYTISIYDGQALYTKVISAAGTKYYLMANKAGNIFTRALADSNSIILTAAPNAIYKNIVGEGVNLYQLTSGELIAVDPSTTAIDTNNKYRILDCNRDSECQSVPGYIMEKRDGQTVKYFKVSDDGTTASETPIEGEDIGSTVAEICEENVGKLYTLAEEAYLCLTPEHSVKMSTEGGSKKYLMSNVKDNIFTGATEDDHTIMIKASPYLFSFYPVEAGVHTVKVTTTTNEISAPLSLSAAIDVSDAETSPVFLYDCSSDSVCAVTSGVIYDTDKYYTVSITGGVTEATPNEGEAALTECSDFIGELFTLEGVTYVCLNAEKGAPMSTTTSSSAASLTYLMTNQASNVITAVAANANSIVIKTSYHNFSQVQMVDGVHAFEVDTNMKCVEDTLDSGTVTTAANIKLFNCVENDCKETFGYVLIGGTYYVSKVTGVSAVFNAAEKTACDSGAIGGLATLTTARKRTTVVNFCLAENIGVAINTDPTVDDVNYVMANGGSTIFTSASATAAPFLVIKSTANAFVLNNVMEAGTYYAEADTNQIDLDINILISNELQSKTYQCNADGTCSRNTETLLNAGKNYLIGEKVYAATAGTKGIVLTAGTDTGIYLFNIKGTLPVNISNFVSEVTDVTENLLYACRSGVCYPTAGYFKYSTNHLAECSTSDCVENTKNVVDTAPSCSSGNVGKAYIVSNNLKLCIVPKAATVGKPELTAITSGFLISYDGDKYFVFNSNTNAVAFSFNGYYLVGDNALVSGTSTDGILLECSVGTNQQVCNVVEKSALHHGYYVNAAYPIITDAEVKPYIICTGSSTTCKLITTDTNCSGATAGNLCKDTNDHDIVKVLIKSTDVVAGFITDPEEDDVYYIMSNADGNAFLGEGGNNIIIRATTNAIIIHQIEDGVHAIEVDATDNSIIEDELGSQGTVTTEGNLHLYLCEENVCTETYGYVVIGTNYYTVSKQLTITSASLSDLEGSCTGEGDRGKLYKASDALLCLDHTGSKSTQKIDATGDPANYLMENVANNVFTYKTPAVEHEFIVIMAAPNAIVYNTKITASGGIYATDKNDLVNLADGCDEFKELVKNYYYVCTDGLCTQTASGVTSTTSVVYLAMLSNTNILCSAVVINDKIIFSPLDTTDIVVAPKTESPTKDAVLYEVISDLATITSNEDNYDIYECVNGSCTSADGYFMFGESGSEDIADCKTSSGTCAASNSVDCNADGDFGKPNINDSKALTLCVNVGGTKTKASLGKNGLKYYSDSTTATTYSRYKSDSTGRVIVLSTPGKKKK</sequence>
<gene>
    <name evidence="2" type="ORF">LY90DRAFT_511720</name>
</gene>
<proteinExistence type="predicted"/>